<dbReference type="GO" id="GO:0006869">
    <property type="term" value="P:lipid transport"/>
    <property type="evidence" value="ECO:0007669"/>
    <property type="project" value="UniProtKB-KW"/>
</dbReference>
<name>A0A197JV90_9FUNG</name>
<evidence type="ECO:0000259" key="12">
    <source>
        <dbReference type="PROSITE" id="PS50848"/>
    </source>
</evidence>
<dbReference type="OrthoDB" id="1295045at2759"/>
<evidence type="ECO:0000256" key="9">
    <source>
        <dbReference type="ARBA" id="ARBA00069061"/>
    </source>
</evidence>
<evidence type="ECO:0000256" key="4">
    <source>
        <dbReference type="ARBA" id="ARBA00022553"/>
    </source>
</evidence>
<evidence type="ECO:0000256" key="10">
    <source>
        <dbReference type="ARBA" id="ARBA00077188"/>
    </source>
</evidence>
<keyword evidence="6" id="KW-0445">Lipid transport</keyword>
<sequence>MFTETQVSQALEELKTPDVSNWEVFAEVANFRVFRRSVTGSALKEYKVLGSYPDLPVRYLLRAYTDLDLRKTWDKNMSSWQPLDNDRLHFVAKFPWPLSPRDYVYELRVQKFDSGVVCINGKSVVDDKMPEKSGVVRVDEFRQDVIIQPTEDGKGCNIWFGYFDNPKGNIPTSIINWAAKSGVPGECPFSLSVCLSVCLYFFISNPCFEIEVQNQKVRAKVRESESWIHV</sequence>
<dbReference type="Pfam" id="PF01852">
    <property type="entry name" value="START"/>
    <property type="match status" value="1"/>
</dbReference>
<accession>A0A197JV90</accession>
<dbReference type="InterPro" id="IPR002913">
    <property type="entry name" value="START_lipid-bd_dom"/>
</dbReference>
<keyword evidence="7" id="KW-0446">Lipid-binding</keyword>
<dbReference type="PANTHER" id="PTHR19308:SF39">
    <property type="entry name" value="PHOSPHATIDYLCHOLINE TRANSFER PROTEIN"/>
    <property type="match status" value="1"/>
</dbReference>
<dbReference type="InterPro" id="IPR051213">
    <property type="entry name" value="START_lipid_transfer"/>
</dbReference>
<evidence type="ECO:0000256" key="5">
    <source>
        <dbReference type="ARBA" id="ARBA00022990"/>
    </source>
</evidence>
<evidence type="ECO:0000256" key="6">
    <source>
        <dbReference type="ARBA" id="ARBA00023055"/>
    </source>
</evidence>
<reference evidence="13 14" key="1">
    <citation type="submission" date="2016-05" db="EMBL/GenBank/DDBJ databases">
        <title>Genome sequencing reveals origins of a unique bacterial endosymbiosis in the earliest lineages of terrestrial Fungi.</title>
        <authorList>
            <consortium name="DOE Joint Genome Institute"/>
            <person name="Uehling J."/>
            <person name="Gryganskyi A."/>
            <person name="Hameed K."/>
            <person name="Tschaplinski T."/>
            <person name="Misztal P."/>
            <person name="Wu S."/>
            <person name="Desiro A."/>
            <person name="Vande Pol N."/>
            <person name="Du Z.-Y."/>
            <person name="Zienkiewicz A."/>
            <person name="Zienkiewicz K."/>
            <person name="Morin E."/>
            <person name="Tisserant E."/>
            <person name="Splivallo R."/>
            <person name="Hainaut M."/>
            <person name="Henrissat B."/>
            <person name="Ohm R."/>
            <person name="Kuo A."/>
            <person name="Yan J."/>
            <person name="Lipzen A."/>
            <person name="Nolan M."/>
            <person name="Labutti K."/>
            <person name="Barry K."/>
            <person name="Goldstein A."/>
            <person name="Labbe J."/>
            <person name="Schadt C."/>
            <person name="Tuskan G."/>
            <person name="Grigoriev I."/>
            <person name="Martin F."/>
            <person name="Vilgalys R."/>
            <person name="Bonito G."/>
        </authorList>
    </citation>
    <scope>NUCLEOTIDE SEQUENCE [LARGE SCALE GENOMIC DNA]</scope>
    <source>
        <strain evidence="13 14">AG-77</strain>
    </source>
</reference>
<comment type="subcellular location">
    <subcellularLocation>
        <location evidence="1">Cytoplasm</location>
    </subcellularLocation>
</comment>
<dbReference type="EMBL" id="KV442045">
    <property type="protein sequence ID" value="OAQ28893.1"/>
    <property type="molecule type" value="Genomic_DNA"/>
</dbReference>
<dbReference type="Proteomes" id="UP000078512">
    <property type="component" value="Unassembled WGS sequence"/>
</dbReference>
<keyword evidence="5" id="KW-0007">Acetylation</keyword>
<keyword evidence="14" id="KW-1185">Reference proteome</keyword>
<evidence type="ECO:0000313" key="14">
    <source>
        <dbReference type="Proteomes" id="UP000078512"/>
    </source>
</evidence>
<organism evidence="13 14">
    <name type="scientific">Linnemannia elongata AG-77</name>
    <dbReference type="NCBI Taxonomy" id="1314771"/>
    <lineage>
        <taxon>Eukaryota</taxon>
        <taxon>Fungi</taxon>
        <taxon>Fungi incertae sedis</taxon>
        <taxon>Mucoromycota</taxon>
        <taxon>Mortierellomycotina</taxon>
        <taxon>Mortierellomycetes</taxon>
        <taxon>Mortierellales</taxon>
        <taxon>Mortierellaceae</taxon>
        <taxon>Linnemannia</taxon>
    </lineage>
</organism>
<dbReference type="SUPFAM" id="SSF55961">
    <property type="entry name" value="Bet v1-like"/>
    <property type="match status" value="1"/>
</dbReference>
<proteinExistence type="predicted"/>
<evidence type="ECO:0000256" key="8">
    <source>
        <dbReference type="ARBA" id="ARBA00063535"/>
    </source>
</evidence>
<gene>
    <name evidence="13" type="ORF">K457DRAFT_75692</name>
</gene>
<evidence type="ECO:0000313" key="13">
    <source>
        <dbReference type="EMBL" id="OAQ28893.1"/>
    </source>
</evidence>
<keyword evidence="4" id="KW-0597">Phosphoprotein</keyword>
<dbReference type="InterPro" id="IPR023393">
    <property type="entry name" value="START-like_dom_sf"/>
</dbReference>
<evidence type="ECO:0000256" key="1">
    <source>
        <dbReference type="ARBA" id="ARBA00004496"/>
    </source>
</evidence>
<protein>
    <recommendedName>
        <fullName evidence="9">Phosphatidylcholine transfer protein</fullName>
    </recommendedName>
    <alternativeName>
        <fullName evidence="11">START domain-containing protein 2</fullName>
    </alternativeName>
    <alternativeName>
        <fullName evidence="10">StAR-related lipid transfer protein 2</fullName>
    </alternativeName>
</protein>
<dbReference type="GO" id="GO:0008289">
    <property type="term" value="F:lipid binding"/>
    <property type="evidence" value="ECO:0007669"/>
    <property type="project" value="UniProtKB-KW"/>
</dbReference>
<evidence type="ECO:0000256" key="7">
    <source>
        <dbReference type="ARBA" id="ARBA00023121"/>
    </source>
</evidence>
<evidence type="ECO:0000256" key="3">
    <source>
        <dbReference type="ARBA" id="ARBA00022490"/>
    </source>
</evidence>
<keyword evidence="2" id="KW-0813">Transport</keyword>
<feature type="domain" description="START" evidence="12">
    <location>
        <begin position="1"/>
        <end position="184"/>
    </location>
</feature>
<dbReference type="GO" id="GO:0005829">
    <property type="term" value="C:cytosol"/>
    <property type="evidence" value="ECO:0007669"/>
    <property type="project" value="UniProtKB-ARBA"/>
</dbReference>
<dbReference type="FunFam" id="3.30.530.20:FF:000017">
    <property type="entry name" value="Phosphatidylcholine transfer protein, putative"/>
    <property type="match status" value="1"/>
</dbReference>
<evidence type="ECO:0000256" key="11">
    <source>
        <dbReference type="ARBA" id="ARBA00079049"/>
    </source>
</evidence>
<comment type="subunit">
    <text evidence="8">Interacts with ACOT13/THEM2.</text>
</comment>
<dbReference type="AlphaFoldDB" id="A0A197JV90"/>
<keyword evidence="3" id="KW-0963">Cytoplasm</keyword>
<dbReference type="PANTHER" id="PTHR19308">
    <property type="entry name" value="PHOSPHATIDYLCHOLINE TRANSFER PROTEIN"/>
    <property type="match status" value="1"/>
</dbReference>
<evidence type="ECO:0000256" key="2">
    <source>
        <dbReference type="ARBA" id="ARBA00022448"/>
    </source>
</evidence>
<dbReference type="PROSITE" id="PS50848">
    <property type="entry name" value="START"/>
    <property type="match status" value="1"/>
</dbReference>
<dbReference type="Gene3D" id="3.30.530.20">
    <property type="match status" value="1"/>
</dbReference>